<protein>
    <recommendedName>
        <fullName evidence="3">histidine kinase</fullName>
        <ecNumber evidence="3">2.7.13.3</ecNumber>
    </recommendedName>
</protein>
<keyword evidence="8 11" id="KW-1133">Transmembrane helix</keyword>
<evidence type="ECO:0000256" key="2">
    <source>
        <dbReference type="ARBA" id="ARBA00004370"/>
    </source>
</evidence>
<dbReference type="PROSITE" id="PS50885">
    <property type="entry name" value="HAMP"/>
    <property type="match status" value="1"/>
</dbReference>
<feature type="domain" description="HAMP" evidence="13">
    <location>
        <begin position="182"/>
        <end position="235"/>
    </location>
</feature>
<evidence type="ECO:0000256" key="3">
    <source>
        <dbReference type="ARBA" id="ARBA00012438"/>
    </source>
</evidence>
<dbReference type="SMART" id="SM00387">
    <property type="entry name" value="HATPase_c"/>
    <property type="match status" value="1"/>
</dbReference>
<dbReference type="InterPro" id="IPR050428">
    <property type="entry name" value="TCS_sensor_his_kinase"/>
</dbReference>
<evidence type="ECO:0000259" key="13">
    <source>
        <dbReference type="PROSITE" id="PS50885"/>
    </source>
</evidence>
<dbReference type="Proteomes" id="UP000215027">
    <property type="component" value="Chromosome I"/>
</dbReference>
<evidence type="ECO:0000259" key="12">
    <source>
        <dbReference type="PROSITE" id="PS50109"/>
    </source>
</evidence>
<comment type="subcellular location">
    <subcellularLocation>
        <location evidence="2">Membrane</location>
    </subcellularLocation>
</comment>
<dbReference type="Gene3D" id="6.10.340.10">
    <property type="match status" value="1"/>
</dbReference>
<dbReference type="SUPFAM" id="SSF47384">
    <property type="entry name" value="Homodimeric domain of signal transducing histidine kinase"/>
    <property type="match status" value="1"/>
</dbReference>
<evidence type="ECO:0000313" key="15">
    <source>
        <dbReference type="Proteomes" id="UP000215027"/>
    </source>
</evidence>
<proteinExistence type="predicted"/>
<evidence type="ECO:0000256" key="6">
    <source>
        <dbReference type="ARBA" id="ARBA00022692"/>
    </source>
</evidence>
<evidence type="ECO:0000313" key="14">
    <source>
        <dbReference type="EMBL" id="CUS03049.2"/>
    </source>
</evidence>
<dbReference type="InterPro" id="IPR004358">
    <property type="entry name" value="Sig_transdc_His_kin-like_C"/>
</dbReference>
<dbReference type="InterPro" id="IPR036890">
    <property type="entry name" value="HATPase_C_sf"/>
</dbReference>
<dbReference type="Gene3D" id="3.30.565.10">
    <property type="entry name" value="Histidine kinase-like ATPase, C-terminal domain"/>
    <property type="match status" value="1"/>
</dbReference>
<keyword evidence="6 11" id="KW-0812">Transmembrane</keyword>
<dbReference type="InterPro" id="IPR005467">
    <property type="entry name" value="His_kinase_dom"/>
</dbReference>
<evidence type="ECO:0000256" key="11">
    <source>
        <dbReference type="SAM" id="Phobius"/>
    </source>
</evidence>
<keyword evidence="5" id="KW-0808">Transferase</keyword>
<evidence type="ECO:0000256" key="9">
    <source>
        <dbReference type="ARBA" id="ARBA00023012"/>
    </source>
</evidence>
<feature type="transmembrane region" description="Helical" evidence="11">
    <location>
        <begin position="15"/>
        <end position="34"/>
    </location>
</feature>
<dbReference type="EC" id="2.7.13.3" evidence="3"/>
<reference evidence="14" key="1">
    <citation type="submission" date="2016-01" db="EMBL/GenBank/DDBJ databases">
        <authorList>
            <person name="Mcilroy J.S."/>
            <person name="Karst M S."/>
            <person name="Albertsen M."/>
        </authorList>
    </citation>
    <scope>NUCLEOTIDE SEQUENCE</scope>
    <source>
        <strain evidence="14">Cfx-K</strain>
    </source>
</reference>
<accession>A0A160T1L1</accession>
<evidence type="ECO:0000256" key="8">
    <source>
        <dbReference type="ARBA" id="ARBA00022989"/>
    </source>
</evidence>
<dbReference type="PROSITE" id="PS50109">
    <property type="entry name" value="HIS_KIN"/>
    <property type="match status" value="1"/>
</dbReference>
<evidence type="ECO:0000256" key="4">
    <source>
        <dbReference type="ARBA" id="ARBA00022553"/>
    </source>
</evidence>
<evidence type="ECO:0000256" key="10">
    <source>
        <dbReference type="ARBA" id="ARBA00023136"/>
    </source>
</evidence>
<dbReference type="InterPro" id="IPR036097">
    <property type="entry name" value="HisK_dim/P_sf"/>
</dbReference>
<comment type="catalytic activity">
    <reaction evidence="1">
        <text>ATP + protein L-histidine = ADP + protein N-phospho-L-histidine.</text>
        <dbReference type="EC" id="2.7.13.3"/>
    </reaction>
</comment>
<dbReference type="CDD" id="cd00082">
    <property type="entry name" value="HisKA"/>
    <property type="match status" value="1"/>
</dbReference>
<dbReference type="SUPFAM" id="SSF55874">
    <property type="entry name" value="ATPase domain of HSP90 chaperone/DNA topoisomerase II/histidine kinase"/>
    <property type="match status" value="1"/>
</dbReference>
<organism evidence="14 15">
    <name type="scientific">Candidatus Promineifilum breve</name>
    <dbReference type="NCBI Taxonomy" id="1806508"/>
    <lineage>
        <taxon>Bacteria</taxon>
        <taxon>Bacillati</taxon>
        <taxon>Chloroflexota</taxon>
        <taxon>Ardenticatenia</taxon>
        <taxon>Candidatus Promineifilales</taxon>
        <taxon>Candidatus Promineifilaceae</taxon>
        <taxon>Candidatus Promineifilum</taxon>
    </lineage>
</organism>
<dbReference type="SUPFAM" id="SSF158472">
    <property type="entry name" value="HAMP domain-like"/>
    <property type="match status" value="1"/>
</dbReference>
<dbReference type="PANTHER" id="PTHR45436:SF5">
    <property type="entry name" value="SENSOR HISTIDINE KINASE TRCS"/>
    <property type="match status" value="1"/>
</dbReference>
<name>A0A160T1L1_9CHLR</name>
<dbReference type="Gene3D" id="1.10.287.130">
    <property type="match status" value="1"/>
</dbReference>
<keyword evidence="15" id="KW-1185">Reference proteome</keyword>
<dbReference type="KEGG" id="pbf:CFX0092_A1171"/>
<evidence type="ECO:0000256" key="7">
    <source>
        <dbReference type="ARBA" id="ARBA00022777"/>
    </source>
</evidence>
<dbReference type="CDD" id="cd06225">
    <property type="entry name" value="HAMP"/>
    <property type="match status" value="1"/>
</dbReference>
<dbReference type="InterPro" id="IPR003661">
    <property type="entry name" value="HisK_dim/P_dom"/>
</dbReference>
<dbReference type="RefSeq" id="WP_095042590.1">
    <property type="nucleotide sequence ID" value="NZ_LN890655.1"/>
</dbReference>
<feature type="domain" description="Histidine kinase" evidence="12">
    <location>
        <begin position="243"/>
        <end position="461"/>
    </location>
</feature>
<dbReference type="GO" id="GO:0000155">
    <property type="term" value="F:phosphorelay sensor kinase activity"/>
    <property type="evidence" value="ECO:0007669"/>
    <property type="project" value="InterPro"/>
</dbReference>
<dbReference type="CDD" id="cd00075">
    <property type="entry name" value="HATPase"/>
    <property type="match status" value="1"/>
</dbReference>
<dbReference type="EMBL" id="LN890655">
    <property type="protein sequence ID" value="CUS03049.2"/>
    <property type="molecule type" value="Genomic_DNA"/>
</dbReference>
<keyword evidence="9" id="KW-0902">Two-component regulatory system</keyword>
<dbReference type="GO" id="GO:0005886">
    <property type="term" value="C:plasma membrane"/>
    <property type="evidence" value="ECO:0007669"/>
    <property type="project" value="TreeGrafter"/>
</dbReference>
<dbReference type="PRINTS" id="PR00344">
    <property type="entry name" value="BCTRLSENSOR"/>
</dbReference>
<keyword evidence="7 14" id="KW-0418">Kinase</keyword>
<dbReference type="FunFam" id="3.30.565.10:FF:000006">
    <property type="entry name" value="Sensor histidine kinase WalK"/>
    <property type="match status" value="1"/>
</dbReference>
<gene>
    <name evidence="14" type="ORF">CFX0092_A1171</name>
</gene>
<dbReference type="SMART" id="SM00304">
    <property type="entry name" value="HAMP"/>
    <property type="match status" value="1"/>
</dbReference>
<dbReference type="InterPro" id="IPR003594">
    <property type="entry name" value="HATPase_dom"/>
</dbReference>
<sequence length="461" mass="50211">MNGLSRLPLRARLTVWYTLVLGLILLAFSAFVYARVRAGLLAQVDAALTLAANQALLGVAEGDGRLTFAESGRNPQALRRLSDDFVIFLLSPSGTVLDTLSSDDQLPQFPPQPSGSATLFAEGDAWRVYSQVITIAGREGRLLAAQELDPVNTTLLSLEGQLLLGLPLALLLAGLGGYYLAGRALRPIVHITRTAQAITAGNLDRRIAHDGPADEVGRLAQTVDGMLDRLEAAFARERRFTADAAHELRTPLTALKGRLGVTLSRPRPVTDYRATLIEMEEQVDRLIRLTNDLLFIARLEQAEFRPRLEDVEVTSLFGSLLDQLRLLAAARSVALVEELPPGLYLRGDIDLLIRLFLNLLDNAIKYTPPEGQVTVRGEKDDRYVTIAIHNTRSSIPAEHLPHLFERFYRVADDRTRGEGSGGAGLGLAIAWEIARAHGGALTVQSDPQQGTTFRALLPSGS</sequence>
<dbReference type="Pfam" id="PF00512">
    <property type="entry name" value="HisKA"/>
    <property type="match status" value="1"/>
</dbReference>
<keyword evidence="4" id="KW-0597">Phosphoprotein</keyword>
<dbReference type="Pfam" id="PF00672">
    <property type="entry name" value="HAMP"/>
    <property type="match status" value="1"/>
</dbReference>
<keyword evidence="10 11" id="KW-0472">Membrane</keyword>
<dbReference type="AlphaFoldDB" id="A0A160T1L1"/>
<dbReference type="InterPro" id="IPR003660">
    <property type="entry name" value="HAMP_dom"/>
</dbReference>
<dbReference type="OrthoDB" id="9786919at2"/>
<evidence type="ECO:0000256" key="1">
    <source>
        <dbReference type="ARBA" id="ARBA00000085"/>
    </source>
</evidence>
<dbReference type="Pfam" id="PF02518">
    <property type="entry name" value="HATPase_c"/>
    <property type="match status" value="1"/>
</dbReference>
<dbReference type="PANTHER" id="PTHR45436">
    <property type="entry name" value="SENSOR HISTIDINE KINASE YKOH"/>
    <property type="match status" value="1"/>
</dbReference>
<evidence type="ECO:0000256" key="5">
    <source>
        <dbReference type="ARBA" id="ARBA00022679"/>
    </source>
</evidence>
<dbReference type="SMART" id="SM00388">
    <property type="entry name" value="HisKA"/>
    <property type="match status" value="1"/>
</dbReference>